<sequence>MVVKLLRLGRYIGIFVLLFVILVAPINCWGKDQLPDTAALPASNLEAPASFTIITLNMHHGEGLDGKVDIKRIAALLQPQNADIIALQEVDRYRLRSGFEDQARELANMLGMNMRYSPSLTYKVGQYGNALLSRYPIVDSSWTLLPGNMETRSLLMATVRIGSMPVQLATTHLGLSQEDRKLQLTRISDLLSEKEGPLVVVGDFNMEEDAFPVKMNGMALADVPLRNDAQGTFTSGQRIDYVFTNVKNTGSAWTVPTIFSDHFPVMTRIPLGSPARV</sequence>
<dbReference type="Pfam" id="PF03372">
    <property type="entry name" value="Exo_endo_phos"/>
    <property type="match status" value="1"/>
</dbReference>
<keyword evidence="2" id="KW-0540">Nuclease</keyword>
<name>A0ABS4I4Y5_9BACL</name>
<dbReference type="PANTHER" id="PTHR14859:SF15">
    <property type="entry name" value="ENDONUCLEASE_EXONUCLEASE_PHOSPHATASE DOMAIN-CONTAINING PROTEIN"/>
    <property type="match status" value="1"/>
</dbReference>
<dbReference type="GO" id="GO:0004519">
    <property type="term" value="F:endonuclease activity"/>
    <property type="evidence" value="ECO:0007669"/>
    <property type="project" value="UniProtKB-KW"/>
</dbReference>
<evidence type="ECO:0000313" key="3">
    <source>
        <dbReference type="Proteomes" id="UP001519344"/>
    </source>
</evidence>
<dbReference type="Proteomes" id="UP001519344">
    <property type="component" value="Unassembled WGS sequence"/>
</dbReference>
<dbReference type="InterPro" id="IPR005135">
    <property type="entry name" value="Endo/exonuclease/phosphatase"/>
</dbReference>
<evidence type="ECO:0000259" key="1">
    <source>
        <dbReference type="Pfam" id="PF03372"/>
    </source>
</evidence>
<dbReference type="Gene3D" id="3.60.10.10">
    <property type="entry name" value="Endonuclease/exonuclease/phosphatase"/>
    <property type="match status" value="1"/>
</dbReference>
<keyword evidence="2" id="KW-0378">Hydrolase</keyword>
<dbReference type="EMBL" id="JAGGKV010000012">
    <property type="protein sequence ID" value="MBP1965169.1"/>
    <property type="molecule type" value="Genomic_DNA"/>
</dbReference>
<feature type="domain" description="Endonuclease/exonuclease/phosphatase" evidence="1">
    <location>
        <begin position="54"/>
        <end position="262"/>
    </location>
</feature>
<accession>A0ABS4I4Y5</accession>
<dbReference type="InterPro" id="IPR036691">
    <property type="entry name" value="Endo/exonu/phosph_ase_sf"/>
</dbReference>
<dbReference type="PANTHER" id="PTHR14859">
    <property type="entry name" value="CALCOFLUOR WHITE HYPERSENSITIVE PROTEIN PRECURSOR"/>
    <property type="match status" value="1"/>
</dbReference>
<dbReference type="SUPFAM" id="SSF56219">
    <property type="entry name" value="DNase I-like"/>
    <property type="match status" value="1"/>
</dbReference>
<evidence type="ECO:0000313" key="2">
    <source>
        <dbReference type="EMBL" id="MBP1965169.1"/>
    </source>
</evidence>
<organism evidence="2 3">
    <name type="scientific">Paenibacillus aceris</name>
    <dbReference type="NCBI Taxonomy" id="869555"/>
    <lineage>
        <taxon>Bacteria</taxon>
        <taxon>Bacillati</taxon>
        <taxon>Bacillota</taxon>
        <taxon>Bacilli</taxon>
        <taxon>Bacillales</taxon>
        <taxon>Paenibacillaceae</taxon>
        <taxon>Paenibacillus</taxon>
    </lineage>
</organism>
<keyword evidence="3" id="KW-1185">Reference proteome</keyword>
<dbReference type="InterPro" id="IPR051916">
    <property type="entry name" value="GPI-anchor_lipid_remodeler"/>
</dbReference>
<dbReference type="GO" id="GO:0016787">
    <property type="term" value="F:hydrolase activity"/>
    <property type="evidence" value="ECO:0007669"/>
    <property type="project" value="UniProtKB-KW"/>
</dbReference>
<reference evidence="2 3" key="1">
    <citation type="submission" date="2021-03" db="EMBL/GenBank/DDBJ databases">
        <title>Genomic Encyclopedia of Type Strains, Phase IV (KMG-IV): sequencing the most valuable type-strain genomes for metagenomic binning, comparative biology and taxonomic classification.</title>
        <authorList>
            <person name="Goeker M."/>
        </authorList>
    </citation>
    <scope>NUCLEOTIDE SEQUENCE [LARGE SCALE GENOMIC DNA]</scope>
    <source>
        <strain evidence="2 3">DSM 24950</strain>
    </source>
</reference>
<gene>
    <name evidence="2" type="ORF">J2Z65_004402</name>
</gene>
<comment type="caution">
    <text evidence="2">The sequence shown here is derived from an EMBL/GenBank/DDBJ whole genome shotgun (WGS) entry which is preliminary data.</text>
</comment>
<dbReference type="RefSeq" id="WP_167051864.1">
    <property type="nucleotide sequence ID" value="NZ_JAAOZR010000001.1"/>
</dbReference>
<protein>
    <submittedName>
        <fullName evidence="2">Endonuclease/exonuclease/phosphatase family metal-dependent hydrolase</fullName>
    </submittedName>
</protein>
<proteinExistence type="predicted"/>
<keyword evidence="2" id="KW-0255">Endonuclease</keyword>